<gene>
    <name evidence="2" type="ORF">RCOM_1058610</name>
</gene>
<keyword evidence="3" id="KW-1185">Reference proteome</keyword>
<evidence type="ECO:0000313" key="3">
    <source>
        <dbReference type="Proteomes" id="UP000008311"/>
    </source>
</evidence>
<evidence type="ECO:0000256" key="1">
    <source>
        <dbReference type="SAM" id="MobiDB-lite"/>
    </source>
</evidence>
<dbReference type="EMBL" id="EQ974103">
    <property type="protein sequence ID" value="EEF33693.1"/>
    <property type="molecule type" value="Genomic_DNA"/>
</dbReference>
<dbReference type="AlphaFoldDB" id="B9SRU1"/>
<dbReference type="Proteomes" id="UP000008311">
    <property type="component" value="Unassembled WGS sequence"/>
</dbReference>
<reference evidence="3" key="1">
    <citation type="journal article" date="2010" name="Nat. Biotechnol.">
        <title>Draft genome sequence of the oilseed species Ricinus communis.</title>
        <authorList>
            <person name="Chan A.P."/>
            <person name="Crabtree J."/>
            <person name="Zhao Q."/>
            <person name="Lorenzi H."/>
            <person name="Orvis J."/>
            <person name="Puiu D."/>
            <person name="Melake-Berhan A."/>
            <person name="Jones K.M."/>
            <person name="Redman J."/>
            <person name="Chen G."/>
            <person name="Cahoon E.B."/>
            <person name="Gedil M."/>
            <person name="Stanke M."/>
            <person name="Haas B.J."/>
            <person name="Wortman J.R."/>
            <person name="Fraser-Liggett C.M."/>
            <person name="Ravel J."/>
            <person name="Rabinowicz P.D."/>
        </authorList>
    </citation>
    <scope>NUCLEOTIDE SEQUENCE [LARGE SCALE GENOMIC DNA]</scope>
    <source>
        <strain evidence="3">cv. Hale</strain>
    </source>
</reference>
<sequence>MHALSLLKPIKNLPLANDLQEWKEQEEKVQGRYREKLVSSHLITGFEVAGQVQGERERERGAFPNLKLGP</sequence>
<organism evidence="2 3">
    <name type="scientific">Ricinus communis</name>
    <name type="common">Castor bean</name>
    <dbReference type="NCBI Taxonomy" id="3988"/>
    <lineage>
        <taxon>Eukaryota</taxon>
        <taxon>Viridiplantae</taxon>
        <taxon>Streptophyta</taxon>
        <taxon>Embryophyta</taxon>
        <taxon>Tracheophyta</taxon>
        <taxon>Spermatophyta</taxon>
        <taxon>Magnoliopsida</taxon>
        <taxon>eudicotyledons</taxon>
        <taxon>Gunneridae</taxon>
        <taxon>Pentapetalae</taxon>
        <taxon>rosids</taxon>
        <taxon>fabids</taxon>
        <taxon>Malpighiales</taxon>
        <taxon>Euphorbiaceae</taxon>
        <taxon>Acalyphoideae</taxon>
        <taxon>Acalypheae</taxon>
        <taxon>Ricinus</taxon>
    </lineage>
</organism>
<accession>B9SRU1</accession>
<evidence type="ECO:0000313" key="2">
    <source>
        <dbReference type="EMBL" id="EEF33693.1"/>
    </source>
</evidence>
<protein>
    <submittedName>
        <fullName evidence="2">Uncharacterized protein</fullName>
    </submittedName>
</protein>
<feature type="region of interest" description="Disordered" evidence="1">
    <location>
        <begin position="51"/>
        <end position="70"/>
    </location>
</feature>
<dbReference type="InParanoid" id="B9SRU1"/>
<proteinExistence type="predicted"/>
<name>B9SRU1_RICCO</name>